<dbReference type="Proteomes" id="UP000326532">
    <property type="component" value="Unassembled WGS sequence"/>
</dbReference>
<protein>
    <recommendedName>
        <fullName evidence="3">Alpha/Beta hydrolase protein</fullName>
    </recommendedName>
</protein>
<dbReference type="SUPFAM" id="SSF53474">
    <property type="entry name" value="alpha/beta-Hydrolases"/>
    <property type="match status" value="2"/>
</dbReference>
<dbReference type="Gene3D" id="3.40.50.1820">
    <property type="entry name" value="alpha/beta hydrolase"/>
    <property type="match status" value="1"/>
</dbReference>
<name>A0A5N6DNB1_ASPPA</name>
<proteinExistence type="predicted"/>
<accession>A0A5N6DNB1</accession>
<dbReference type="InterPro" id="IPR029058">
    <property type="entry name" value="AB_hydrolase_fold"/>
</dbReference>
<reference evidence="1 2" key="1">
    <citation type="submission" date="2019-04" db="EMBL/GenBank/DDBJ databases">
        <title>Fungal friends and foes A comparative genomics study of 23 Aspergillus species from section Flavi.</title>
        <authorList>
            <consortium name="DOE Joint Genome Institute"/>
            <person name="Kjaerbolling I."/>
            <person name="Vesth T.C."/>
            <person name="Frisvad J.C."/>
            <person name="Nybo J.L."/>
            <person name="Theobald S."/>
            <person name="Kildgaard S."/>
            <person name="Petersen T.I."/>
            <person name="Kuo A."/>
            <person name="Sato A."/>
            <person name="Lyhne E.K."/>
            <person name="Kogle M.E."/>
            <person name="Wiebenga A."/>
            <person name="Kun R.S."/>
            <person name="Lubbers R.J."/>
            <person name="Makela M.R."/>
            <person name="Barry K."/>
            <person name="Chovatia M."/>
            <person name="Clum A."/>
            <person name="Daum C."/>
            <person name="Haridas S."/>
            <person name="He G."/>
            <person name="LaButti K."/>
            <person name="Lipzen A."/>
            <person name="Mondo S."/>
            <person name="Pangilinan J."/>
            <person name="Riley R."/>
            <person name="Salamov A."/>
            <person name="Simmons B.A."/>
            <person name="Magnuson J.K."/>
            <person name="Henrissat B."/>
            <person name="Mortensen U.H."/>
            <person name="Larsen T.O."/>
            <person name="De vries R.P."/>
            <person name="Grigoriev I.V."/>
            <person name="Machida M."/>
            <person name="Baker S.E."/>
            <person name="Andersen M.R."/>
        </authorList>
    </citation>
    <scope>NUCLEOTIDE SEQUENCE [LARGE SCALE GENOMIC DNA]</scope>
    <source>
        <strain evidence="1 2">CBS 117618</strain>
    </source>
</reference>
<organism evidence="1 2">
    <name type="scientific">Aspergillus parasiticus</name>
    <dbReference type="NCBI Taxonomy" id="5067"/>
    <lineage>
        <taxon>Eukaryota</taxon>
        <taxon>Fungi</taxon>
        <taxon>Dikarya</taxon>
        <taxon>Ascomycota</taxon>
        <taxon>Pezizomycotina</taxon>
        <taxon>Eurotiomycetes</taxon>
        <taxon>Eurotiomycetidae</taxon>
        <taxon>Eurotiales</taxon>
        <taxon>Aspergillaceae</taxon>
        <taxon>Aspergillus</taxon>
        <taxon>Aspergillus subgen. Circumdati</taxon>
    </lineage>
</organism>
<gene>
    <name evidence="1" type="ORF">BDV34DRAFT_224348</name>
</gene>
<keyword evidence="2" id="KW-1185">Reference proteome</keyword>
<sequence length="459" mass="50694">MSQADVKLVRLRAVLAAVFCLGAFTQPAITSSHDQPVPILKDFDETGVLGGLYRPNSTSARSRIAVYVMHAEQDYTSFVACTELPKRGYTTFCANNEASKYGYMSDLNFEDMMTEINTGMVWLRNLTDIDKVVLLGHSGGGAMMAAYQNIAENGVSACNGPEKIYPCSDAMAGLEPADGIMLLDANYGLSTMALLSLNPAIEDETNASKLNQSLSIYNPANGFKNNTQTNYTAEFKRRFQRGVVARNSRILRYAQERLRALEAGQGMFGDDEPFTIPASLYVGFNNLFFAQDTRYLHHTTYAWPLLRKNGTTTQIVPSVRVPGNFKDYSNNWESGALKTTIRRFLSTFAIRVTEEFNIKTDNIEGIDYASSQTAPHASVRGIHVPLLTIGMTGHYEYLNAEKLHLNAVSNDTAIAFVEGAEHTINTCTDCESYPGEFGDTVATCFDYVADWLAKPGRFL</sequence>
<dbReference type="VEuPathDB" id="FungiDB:BDV34DRAFT_224348"/>
<evidence type="ECO:0000313" key="2">
    <source>
        <dbReference type="Proteomes" id="UP000326532"/>
    </source>
</evidence>
<dbReference type="EMBL" id="ML734962">
    <property type="protein sequence ID" value="KAB8206605.1"/>
    <property type="molecule type" value="Genomic_DNA"/>
</dbReference>
<dbReference type="OMA" id="FFAQDTR"/>
<evidence type="ECO:0000313" key="1">
    <source>
        <dbReference type="EMBL" id="KAB8206605.1"/>
    </source>
</evidence>
<evidence type="ECO:0008006" key="3">
    <source>
        <dbReference type="Google" id="ProtNLM"/>
    </source>
</evidence>
<dbReference type="AlphaFoldDB" id="A0A5N6DNB1"/>